<sequence length="467" mass="50926">MDKKRRDFLKKVGAFSAVGFLPSEILAFTDGSINHVASKITNFVIKNAQVLSMDDDIGDFKHASVVVENGLIKSVSEDFTSNSDFEIIDGEGAILLPGLIDNHWHLWTSLLRSMAGETKAEGYFPMTERYSMLYTPQDMKLAAEYAAAEAINSGITCLNDFNHNARSPEYVMASFDALAEAGLRGHVAYGPYRDLSSDTPTDFDGIKKVLEATKDVEKYQNISLGLGARSVDSKFLKEDWSRARELGLPITIHASSNEEQKGQISKLANIGLLGEDVNIIHANAITDEEIVAVEEAGASITMTPYSEMRIGFGFPQVNRLMHSEINLGVGVDTTALSGNADLLSVLKLLLNIGNAETKDEFATDPREVLKMATINAAKLLGIEKETGSIIPGKSADLILLRKNDLNFSASTQPYHLVVEAAQPANVEFVSVGGRILKKNGTLLNIDARDLVKRAKATLQRMEEQVSN</sequence>
<evidence type="ECO:0000313" key="3">
    <source>
        <dbReference type="Proteomes" id="UP001253848"/>
    </source>
</evidence>
<comment type="caution">
    <text evidence="2">The sequence shown here is derived from an EMBL/GenBank/DDBJ whole genome shotgun (WGS) entry which is preliminary data.</text>
</comment>
<name>A0ABU3DPW8_9FLAO</name>
<feature type="domain" description="Amidohydrolase-related" evidence="1">
    <location>
        <begin position="94"/>
        <end position="435"/>
    </location>
</feature>
<dbReference type="Gene3D" id="2.30.40.10">
    <property type="entry name" value="Urease, subunit C, domain 1"/>
    <property type="match status" value="1"/>
</dbReference>
<dbReference type="InterPro" id="IPR050287">
    <property type="entry name" value="MTA/SAH_deaminase"/>
</dbReference>
<dbReference type="SUPFAM" id="SSF51556">
    <property type="entry name" value="Metallo-dependent hydrolases"/>
    <property type="match status" value="1"/>
</dbReference>
<evidence type="ECO:0000259" key="1">
    <source>
        <dbReference type="Pfam" id="PF01979"/>
    </source>
</evidence>
<dbReference type="PANTHER" id="PTHR43794">
    <property type="entry name" value="AMINOHYDROLASE SSNA-RELATED"/>
    <property type="match status" value="1"/>
</dbReference>
<dbReference type="RefSeq" id="WP_311499152.1">
    <property type="nucleotide sequence ID" value="NZ_JAVRHN010000003.1"/>
</dbReference>
<accession>A0ABU3DPW8</accession>
<proteinExistence type="predicted"/>
<dbReference type="Gene3D" id="3.20.20.140">
    <property type="entry name" value="Metal-dependent hydrolases"/>
    <property type="match status" value="1"/>
</dbReference>
<protein>
    <submittedName>
        <fullName evidence="2">Amidohydrolase family protein</fullName>
    </submittedName>
</protein>
<dbReference type="InterPro" id="IPR032466">
    <property type="entry name" value="Metal_Hydrolase"/>
</dbReference>
<organism evidence="2 3">
    <name type="scientific">Autumnicola psychrophila</name>
    <dbReference type="NCBI Taxonomy" id="3075592"/>
    <lineage>
        <taxon>Bacteria</taxon>
        <taxon>Pseudomonadati</taxon>
        <taxon>Bacteroidota</taxon>
        <taxon>Flavobacteriia</taxon>
        <taxon>Flavobacteriales</taxon>
        <taxon>Flavobacteriaceae</taxon>
        <taxon>Autumnicola</taxon>
    </lineage>
</organism>
<dbReference type="EMBL" id="JAVRHN010000003">
    <property type="protein sequence ID" value="MDT0685740.1"/>
    <property type="molecule type" value="Genomic_DNA"/>
</dbReference>
<dbReference type="InterPro" id="IPR011059">
    <property type="entry name" value="Metal-dep_hydrolase_composite"/>
</dbReference>
<reference evidence="2 3" key="1">
    <citation type="submission" date="2023-09" db="EMBL/GenBank/DDBJ databases">
        <authorList>
            <person name="Rey-Velasco X."/>
        </authorList>
    </citation>
    <scope>NUCLEOTIDE SEQUENCE [LARGE SCALE GENOMIC DNA]</scope>
    <source>
        <strain evidence="2 3">F225</strain>
    </source>
</reference>
<dbReference type="InterPro" id="IPR006680">
    <property type="entry name" value="Amidohydro-rel"/>
</dbReference>
<evidence type="ECO:0000313" key="2">
    <source>
        <dbReference type="EMBL" id="MDT0685740.1"/>
    </source>
</evidence>
<dbReference type="Proteomes" id="UP001253848">
    <property type="component" value="Unassembled WGS sequence"/>
</dbReference>
<dbReference type="PANTHER" id="PTHR43794:SF5">
    <property type="entry name" value="CHLOROHYDROLASE FAMILY PROTEIN"/>
    <property type="match status" value="1"/>
</dbReference>
<dbReference type="Pfam" id="PF01979">
    <property type="entry name" value="Amidohydro_1"/>
    <property type="match status" value="1"/>
</dbReference>
<dbReference type="SUPFAM" id="SSF51338">
    <property type="entry name" value="Composite domain of metallo-dependent hydrolases"/>
    <property type="match status" value="1"/>
</dbReference>
<keyword evidence="3" id="KW-1185">Reference proteome</keyword>
<gene>
    <name evidence="2" type="ORF">RM541_05160</name>
</gene>